<keyword evidence="2" id="KW-1185">Reference proteome</keyword>
<evidence type="ECO:0000313" key="1">
    <source>
        <dbReference type="EMBL" id="GJJ76084.1"/>
    </source>
</evidence>
<organism evidence="1 2">
    <name type="scientific">Entomortierella parvispora</name>
    <dbReference type="NCBI Taxonomy" id="205924"/>
    <lineage>
        <taxon>Eukaryota</taxon>
        <taxon>Fungi</taxon>
        <taxon>Fungi incertae sedis</taxon>
        <taxon>Mucoromycota</taxon>
        <taxon>Mortierellomycotina</taxon>
        <taxon>Mortierellomycetes</taxon>
        <taxon>Mortierellales</taxon>
        <taxon>Mortierellaceae</taxon>
        <taxon>Entomortierella</taxon>
    </lineage>
</organism>
<evidence type="ECO:0000313" key="2">
    <source>
        <dbReference type="Proteomes" id="UP000827284"/>
    </source>
</evidence>
<dbReference type="OrthoDB" id="4485030at2759"/>
<accession>A0A9P3HG10</accession>
<sequence>MPILWVVPWRNQYFQDIQCPEDVIVPTKDFHVWPMYPEHRWIYDKLAVAVSQGLQAAPHGVAPPFYPVFSKPIMNLRGMGAGSLIIPDEATYLASLQPGHFWSPLHTGDHVSSDAAVIDGKPVWWRHTTGIASGRGTFDYWHIHAEAMPELESYCGDWCKKHLAGYTGMANFETIGGRIIEAHLRLTDQWPDLYGAGWLDAVVRLYGEGQWVFDDSDRQDCFSVLLFTQHGRQRYPHPSAESMARVLAEPGIKSVQIPFQEDMDASKYSMPPGGFRLAIINATTLEAGFWARDMLRKAILHPENESKQEKLLHSSHI</sequence>
<protein>
    <submittedName>
        <fullName evidence="1">Uncharacterized protein</fullName>
    </submittedName>
</protein>
<comment type="caution">
    <text evidence="1">The sequence shown here is derived from an EMBL/GenBank/DDBJ whole genome shotgun (WGS) entry which is preliminary data.</text>
</comment>
<dbReference type="AlphaFoldDB" id="A0A9P3HG10"/>
<dbReference type="Proteomes" id="UP000827284">
    <property type="component" value="Unassembled WGS sequence"/>
</dbReference>
<dbReference type="EMBL" id="BQFW01000012">
    <property type="protein sequence ID" value="GJJ76084.1"/>
    <property type="molecule type" value="Genomic_DNA"/>
</dbReference>
<reference evidence="1" key="2">
    <citation type="journal article" date="2022" name="Microbiol. Resour. Announc.">
        <title>Whole-Genome Sequence of Entomortierella parvispora E1425, a Mucoromycotan Fungus Associated with Burkholderiaceae-Related Endosymbiotic Bacteria.</title>
        <authorList>
            <person name="Herlambang A."/>
            <person name="Guo Y."/>
            <person name="Takashima Y."/>
            <person name="Narisawa K."/>
            <person name="Ohta H."/>
            <person name="Nishizawa T."/>
        </authorList>
    </citation>
    <scope>NUCLEOTIDE SEQUENCE</scope>
    <source>
        <strain evidence="1">E1425</strain>
    </source>
</reference>
<reference evidence="1" key="1">
    <citation type="submission" date="2021-11" db="EMBL/GenBank/DDBJ databases">
        <authorList>
            <person name="Herlambang A."/>
            <person name="Guo Y."/>
            <person name="Takashima Y."/>
            <person name="Nishizawa T."/>
        </authorList>
    </citation>
    <scope>NUCLEOTIDE SEQUENCE</scope>
    <source>
        <strain evidence="1">E1425</strain>
    </source>
</reference>
<gene>
    <name evidence="1" type="ORF">EMPS_08443</name>
</gene>
<proteinExistence type="predicted"/>
<name>A0A9P3HG10_9FUNG</name>